<reference evidence="1 2" key="2">
    <citation type="journal article" date="2013" name="Genome Announc.">
        <title>Genome Sequence of Growth-Improving Paenibacillus mucilaginosus Strain KNP414.</title>
        <authorList>
            <person name="Lu J.J."/>
            <person name="Wang J.F."/>
            <person name="Hu X.F."/>
        </authorList>
    </citation>
    <scope>NUCLEOTIDE SEQUENCE [LARGE SCALE GENOMIC DNA]</scope>
    <source>
        <strain evidence="1 2">KNP414</strain>
    </source>
</reference>
<accession>F8FEW4</accession>
<dbReference type="InterPro" id="IPR023214">
    <property type="entry name" value="HAD_sf"/>
</dbReference>
<protein>
    <submittedName>
        <fullName evidence="1">Hydrolase, haloacid dehalogenase-like family</fullName>
    </submittedName>
</protein>
<dbReference type="AlphaFoldDB" id="F8FEW4"/>
<dbReference type="HOGENOM" id="CLU_045011_19_3_9"/>
<evidence type="ECO:0000313" key="1">
    <source>
        <dbReference type="EMBL" id="AEI46199.1"/>
    </source>
</evidence>
<dbReference type="RefSeq" id="WP_013921346.1">
    <property type="nucleotide sequence ID" value="NC_015690.1"/>
</dbReference>
<dbReference type="EMBL" id="CP002869">
    <property type="protein sequence ID" value="AEI46199.1"/>
    <property type="molecule type" value="Genomic_DNA"/>
</dbReference>
<gene>
    <name evidence="1" type="ordered locus">KNP414_07713</name>
</gene>
<dbReference type="InterPro" id="IPR041492">
    <property type="entry name" value="HAD_2"/>
</dbReference>
<keyword evidence="1" id="KW-0378">Hydrolase</keyword>
<dbReference type="InterPro" id="IPR050155">
    <property type="entry name" value="HAD-like_hydrolase_sf"/>
</dbReference>
<dbReference type="Pfam" id="PF13419">
    <property type="entry name" value="HAD_2"/>
    <property type="match status" value="1"/>
</dbReference>
<dbReference type="KEGG" id="pms:KNP414_07713"/>
<organism evidence="1 2">
    <name type="scientific">Paenibacillus mucilaginosus (strain KNP414)</name>
    <dbReference type="NCBI Taxonomy" id="1036673"/>
    <lineage>
        <taxon>Bacteria</taxon>
        <taxon>Bacillati</taxon>
        <taxon>Bacillota</taxon>
        <taxon>Bacilli</taxon>
        <taxon>Bacillales</taxon>
        <taxon>Paenibacillaceae</taxon>
        <taxon>Paenibacillus</taxon>
    </lineage>
</organism>
<name>F8FEW4_PAEMK</name>
<dbReference type="PANTHER" id="PTHR43434:SF13">
    <property type="entry name" value="PHOSPHOGLYCOLATE PHOSPHATASE"/>
    <property type="match status" value="1"/>
</dbReference>
<proteinExistence type="predicted"/>
<dbReference type="GO" id="GO:0008967">
    <property type="term" value="F:phosphoglycolate phosphatase activity"/>
    <property type="evidence" value="ECO:0007669"/>
    <property type="project" value="TreeGrafter"/>
</dbReference>
<dbReference type="PATRIC" id="fig|1036673.3.peg.7191"/>
<dbReference type="InterPro" id="IPR036412">
    <property type="entry name" value="HAD-like_sf"/>
</dbReference>
<dbReference type="InterPro" id="IPR023198">
    <property type="entry name" value="PGP-like_dom2"/>
</dbReference>
<dbReference type="Gene3D" id="3.40.50.1000">
    <property type="entry name" value="HAD superfamily/HAD-like"/>
    <property type="match status" value="1"/>
</dbReference>
<dbReference type="Proteomes" id="UP000006620">
    <property type="component" value="Chromosome"/>
</dbReference>
<evidence type="ECO:0000313" key="2">
    <source>
        <dbReference type="Proteomes" id="UP000006620"/>
    </source>
</evidence>
<dbReference type="SUPFAM" id="SSF56784">
    <property type="entry name" value="HAD-like"/>
    <property type="match status" value="1"/>
</dbReference>
<reference evidence="2" key="1">
    <citation type="submission" date="2011-06" db="EMBL/GenBank/DDBJ databases">
        <title>Complete genome sequence of Paenibacillus mucilaginosus KNP414.</title>
        <authorList>
            <person name="Wang J."/>
            <person name="Hu S."/>
            <person name="Hu X."/>
            <person name="Zhang B."/>
            <person name="Dong D."/>
            <person name="Zhang S."/>
            <person name="Zhao K."/>
            <person name="Wu D."/>
        </authorList>
    </citation>
    <scope>NUCLEOTIDE SEQUENCE [LARGE SCALE GENOMIC DNA]</scope>
    <source>
        <strain evidence="2">KNP414</strain>
    </source>
</reference>
<dbReference type="GO" id="GO:0006281">
    <property type="term" value="P:DNA repair"/>
    <property type="evidence" value="ECO:0007669"/>
    <property type="project" value="TreeGrafter"/>
</dbReference>
<dbReference type="Gene3D" id="1.10.150.240">
    <property type="entry name" value="Putative phosphatase, domain 2"/>
    <property type="match status" value="1"/>
</dbReference>
<sequence>MQTLLVFNFNGTLVSTRDLAIRIYNGIAADKGYRVIHTEDVGWLSSLSVKDRCRHLGVPLYLLPVMGITIKIRYQQEISRLPAVEGIPEMLRALKSEGYVLRLMTSNSRSVTGLFLEANGIDLFDAIHYAHNPFSKERGLTSFLKQSRAAYQEIYYVGDELRDMRAGRKAGVRTIAAAWGYDSVELLRQGEPSHIVHKPSDLIDAVQRFG</sequence>
<dbReference type="GO" id="GO:0005829">
    <property type="term" value="C:cytosol"/>
    <property type="evidence" value="ECO:0007669"/>
    <property type="project" value="TreeGrafter"/>
</dbReference>
<dbReference type="PANTHER" id="PTHR43434">
    <property type="entry name" value="PHOSPHOGLYCOLATE PHOSPHATASE"/>
    <property type="match status" value="1"/>
</dbReference>